<dbReference type="PRINTS" id="PR00080">
    <property type="entry name" value="SDRFAMILY"/>
</dbReference>
<reference evidence="3" key="1">
    <citation type="submission" date="2022-03" db="EMBL/GenBank/DDBJ databases">
        <title>Genomic Encyclopedia of Type Strains, Phase III (KMG-III): the genomes of soil and plant-associated and newly described type strains.</title>
        <authorList>
            <person name="Whitman W."/>
        </authorList>
    </citation>
    <scope>NUCLEOTIDE SEQUENCE</scope>
    <source>
        <strain evidence="3">ANL 6-2</strain>
    </source>
</reference>
<dbReference type="RefSeq" id="WP_253474397.1">
    <property type="nucleotide sequence ID" value="NZ_JALJXV010000002.1"/>
</dbReference>
<dbReference type="PROSITE" id="PS00061">
    <property type="entry name" value="ADH_SHORT"/>
    <property type="match status" value="1"/>
</dbReference>
<dbReference type="InterPro" id="IPR002347">
    <property type="entry name" value="SDR_fam"/>
</dbReference>
<evidence type="ECO:0000256" key="1">
    <source>
        <dbReference type="ARBA" id="ARBA00006484"/>
    </source>
</evidence>
<dbReference type="InterPro" id="IPR057326">
    <property type="entry name" value="KR_dom"/>
</dbReference>
<dbReference type="AlphaFoldDB" id="A0AAE3G104"/>
<dbReference type="InterPro" id="IPR020904">
    <property type="entry name" value="Sc_DH/Rdtase_CS"/>
</dbReference>
<dbReference type="PRINTS" id="PR00081">
    <property type="entry name" value="GDHRDH"/>
</dbReference>
<evidence type="ECO:0000313" key="4">
    <source>
        <dbReference type="Proteomes" id="UP001205843"/>
    </source>
</evidence>
<dbReference type="FunFam" id="3.40.50.720:FF:000084">
    <property type="entry name" value="Short-chain dehydrogenase reductase"/>
    <property type="match status" value="1"/>
</dbReference>
<evidence type="ECO:0000313" key="3">
    <source>
        <dbReference type="EMBL" id="MCP1673636.1"/>
    </source>
</evidence>
<comment type="similarity">
    <text evidence="1">Belongs to the short-chain dehydrogenases/reductases (SDR) family.</text>
</comment>
<organism evidence="3 4">
    <name type="scientific">Natronocella acetinitrilica</name>
    <dbReference type="NCBI Taxonomy" id="414046"/>
    <lineage>
        <taxon>Bacteria</taxon>
        <taxon>Pseudomonadati</taxon>
        <taxon>Pseudomonadota</taxon>
        <taxon>Gammaproteobacteria</taxon>
        <taxon>Chromatiales</taxon>
        <taxon>Ectothiorhodospiraceae</taxon>
        <taxon>Natronocella</taxon>
    </lineage>
</organism>
<dbReference type="Pfam" id="PF13561">
    <property type="entry name" value="adh_short_C2"/>
    <property type="match status" value="1"/>
</dbReference>
<dbReference type="SMART" id="SM00822">
    <property type="entry name" value="PKS_KR"/>
    <property type="match status" value="1"/>
</dbReference>
<dbReference type="Proteomes" id="UP001205843">
    <property type="component" value="Unassembled WGS sequence"/>
</dbReference>
<dbReference type="EMBL" id="JALJXV010000002">
    <property type="protein sequence ID" value="MCP1673636.1"/>
    <property type="molecule type" value="Genomic_DNA"/>
</dbReference>
<dbReference type="Gene3D" id="3.40.50.720">
    <property type="entry name" value="NAD(P)-binding Rossmann-like Domain"/>
    <property type="match status" value="1"/>
</dbReference>
<keyword evidence="4" id="KW-1185">Reference proteome</keyword>
<proteinExistence type="inferred from homology"/>
<dbReference type="PANTHER" id="PTHR42760">
    <property type="entry name" value="SHORT-CHAIN DEHYDROGENASES/REDUCTASES FAMILY MEMBER"/>
    <property type="match status" value="1"/>
</dbReference>
<comment type="caution">
    <text evidence="3">The sequence shown here is derived from an EMBL/GenBank/DDBJ whole genome shotgun (WGS) entry which is preliminary data.</text>
</comment>
<name>A0AAE3G104_9GAMM</name>
<feature type="domain" description="Ketoreductase" evidence="2">
    <location>
        <begin position="14"/>
        <end position="191"/>
    </location>
</feature>
<dbReference type="CDD" id="cd05233">
    <property type="entry name" value="SDR_c"/>
    <property type="match status" value="1"/>
</dbReference>
<dbReference type="InterPro" id="IPR036291">
    <property type="entry name" value="NAD(P)-bd_dom_sf"/>
</dbReference>
<protein>
    <submittedName>
        <fullName evidence="3">NAD(P)-dependent dehydrogenase (Short-subunit alcohol dehydrogenase family)</fullName>
    </submittedName>
</protein>
<sequence>MSSAQDPLFDITGRSVQIAGGGAGLGRAIAEAFASRGAHCTIADLNASAARAVADSLPGQGHHACHLDVADPDSCEAAVAEAVAANGRLDVLINSAGRFHVAPALDMDPAAFRSVMDINTCGAFNIAQAAGRVMVPAGAGRIITLSSVSSRVANPQYAAYASSKGALTQLTRVLALEWAPHQVTVNAIGPALTLTDLTRRYLADSGNEQYALDCIPMGRFGRPEDIIGTLILLASEAGAFITGQTFHVDGGRTLS</sequence>
<accession>A0AAE3G104</accession>
<gene>
    <name evidence="3" type="ORF">J2T57_000735</name>
</gene>
<dbReference type="GO" id="GO:0016616">
    <property type="term" value="F:oxidoreductase activity, acting on the CH-OH group of donors, NAD or NADP as acceptor"/>
    <property type="evidence" value="ECO:0007669"/>
    <property type="project" value="TreeGrafter"/>
</dbReference>
<evidence type="ECO:0000259" key="2">
    <source>
        <dbReference type="SMART" id="SM00822"/>
    </source>
</evidence>
<dbReference type="SUPFAM" id="SSF51735">
    <property type="entry name" value="NAD(P)-binding Rossmann-fold domains"/>
    <property type="match status" value="1"/>
</dbReference>